<protein>
    <submittedName>
        <fullName evidence="2">Spermatid-specific manchette-related protein 1</fullName>
    </submittedName>
</protein>
<sequence length="242" mass="28046">MFLFSKKHKTPVSTYTDSYRPPCSVKKMPEQAPPKLWKENKFVTQGLTMPPEQNPASRGQPERLTKTVTQEYYRNTVDTIAYQPEKYWRTRFKETYNPVSVNEDKCITWRTGSYSSAAWNKHSSYLSLLPKETFLHSIPVPYPLKPICLNRYEREMVTNTLHRMPVYTVTGRGPCQGYYSPSSGCYYCLPGTDYYIDGAHAIRRHLHTLEESAEYPVLQLQPQSDVLYIYTSPPAILPVQKP</sequence>
<feature type="compositionally biased region" description="Basic residues" evidence="1">
    <location>
        <begin position="1"/>
        <end position="10"/>
    </location>
</feature>
<reference evidence="2 3" key="1">
    <citation type="submission" date="2014-04" db="EMBL/GenBank/DDBJ databases">
        <title>Genome evolution of avian class.</title>
        <authorList>
            <person name="Zhang G."/>
            <person name="Li C."/>
        </authorList>
    </citation>
    <scope>NUCLEOTIDE SEQUENCE [LARGE SCALE GENOMIC DNA]</scope>
    <source>
        <strain evidence="2">BGI_N340</strain>
    </source>
</reference>
<accession>A0A093BWI9</accession>
<evidence type="ECO:0000313" key="2">
    <source>
        <dbReference type="EMBL" id="KFV05214.1"/>
    </source>
</evidence>
<dbReference type="GO" id="GO:0043014">
    <property type="term" value="F:alpha-tubulin binding"/>
    <property type="evidence" value="ECO:0007669"/>
    <property type="project" value="TreeGrafter"/>
</dbReference>
<organism evidence="2 3">
    <name type="scientific">Tauraco erythrolophus</name>
    <name type="common">Red-crested turaco</name>
    <dbReference type="NCBI Taxonomy" id="121530"/>
    <lineage>
        <taxon>Eukaryota</taxon>
        <taxon>Metazoa</taxon>
        <taxon>Chordata</taxon>
        <taxon>Craniata</taxon>
        <taxon>Vertebrata</taxon>
        <taxon>Euteleostomi</taxon>
        <taxon>Archelosauria</taxon>
        <taxon>Archosauria</taxon>
        <taxon>Dinosauria</taxon>
        <taxon>Saurischia</taxon>
        <taxon>Theropoda</taxon>
        <taxon>Coelurosauria</taxon>
        <taxon>Aves</taxon>
        <taxon>Neognathae</taxon>
        <taxon>Neoaves</taxon>
        <taxon>Otidimorphae</taxon>
        <taxon>Musophagiformes</taxon>
        <taxon>Musophagidae</taxon>
        <taxon>Tauraco</taxon>
    </lineage>
</organism>
<dbReference type="PANTHER" id="PTHR35664:SF1">
    <property type="entry name" value="SPERMATID-SPECIFIC MANCHETTE-RELATED PROTEIN 1"/>
    <property type="match status" value="1"/>
</dbReference>
<keyword evidence="3" id="KW-1185">Reference proteome</keyword>
<dbReference type="Proteomes" id="UP000053661">
    <property type="component" value="Unassembled WGS sequence"/>
</dbReference>
<evidence type="ECO:0000313" key="3">
    <source>
        <dbReference type="Proteomes" id="UP000053661"/>
    </source>
</evidence>
<dbReference type="PANTHER" id="PTHR35664">
    <property type="entry name" value="SPERMATID-SPECIFIC MANCHETTE-RELATED PROTEIN 1"/>
    <property type="match status" value="1"/>
</dbReference>
<dbReference type="EMBL" id="KL450518">
    <property type="protein sequence ID" value="KFV05214.1"/>
    <property type="molecule type" value="Genomic_DNA"/>
</dbReference>
<dbReference type="InterPro" id="IPR028195">
    <property type="entry name" value="SPMIP6"/>
</dbReference>
<dbReference type="GO" id="GO:0048471">
    <property type="term" value="C:perinuclear region of cytoplasm"/>
    <property type="evidence" value="ECO:0007669"/>
    <property type="project" value="TreeGrafter"/>
</dbReference>
<name>A0A093BWI9_TAUER</name>
<evidence type="ECO:0000256" key="1">
    <source>
        <dbReference type="SAM" id="MobiDB-lite"/>
    </source>
</evidence>
<dbReference type="AlphaFoldDB" id="A0A093BWI9"/>
<feature type="region of interest" description="Disordered" evidence="1">
    <location>
        <begin position="1"/>
        <end position="20"/>
    </location>
</feature>
<dbReference type="GO" id="GO:0002177">
    <property type="term" value="C:manchette"/>
    <property type="evidence" value="ECO:0007669"/>
    <property type="project" value="TreeGrafter"/>
</dbReference>
<gene>
    <name evidence="2" type="ORF">N340_08902</name>
</gene>
<proteinExistence type="predicted"/>
<dbReference type="Pfam" id="PF15181">
    <property type="entry name" value="SMRP1"/>
    <property type="match status" value="1"/>
</dbReference>